<gene>
    <name evidence="2" type="ORF">BS50DRAFT_264922</name>
</gene>
<dbReference type="Proteomes" id="UP000240883">
    <property type="component" value="Unassembled WGS sequence"/>
</dbReference>
<name>A0A2T2NZU8_CORCC</name>
<organism evidence="2 3">
    <name type="scientific">Corynespora cassiicola Philippines</name>
    <dbReference type="NCBI Taxonomy" id="1448308"/>
    <lineage>
        <taxon>Eukaryota</taxon>
        <taxon>Fungi</taxon>
        <taxon>Dikarya</taxon>
        <taxon>Ascomycota</taxon>
        <taxon>Pezizomycotina</taxon>
        <taxon>Dothideomycetes</taxon>
        <taxon>Pleosporomycetidae</taxon>
        <taxon>Pleosporales</taxon>
        <taxon>Corynesporascaceae</taxon>
        <taxon>Corynespora</taxon>
    </lineage>
</organism>
<evidence type="ECO:0000313" key="3">
    <source>
        <dbReference type="Proteomes" id="UP000240883"/>
    </source>
</evidence>
<accession>A0A2T2NZU8</accession>
<feature type="compositionally biased region" description="Basic and acidic residues" evidence="1">
    <location>
        <begin position="119"/>
        <end position="131"/>
    </location>
</feature>
<keyword evidence="3" id="KW-1185">Reference proteome</keyword>
<proteinExistence type="predicted"/>
<evidence type="ECO:0000313" key="2">
    <source>
        <dbReference type="EMBL" id="PSN70618.1"/>
    </source>
</evidence>
<protein>
    <submittedName>
        <fullName evidence="2">Uncharacterized protein</fullName>
    </submittedName>
</protein>
<sequence length="194" mass="21184">MGRRRKATGSVGLESYPVYMGRITATGYGLRGQPCKWRGMSLFGPRPGCVFFASRGRRFPISSQDTVRRYLEEKTLRNEASGAYAHVMRPWRALVSVSENWTATDGGNGGTGGKATRRPSKDGRTRRRDGEFPVPDSWTRSCNRRRVARVASRAPALASGLWPLGGCAHVMRPWRTCRIGGKGVGPPFGPSAAG</sequence>
<dbReference type="EMBL" id="KZ678131">
    <property type="protein sequence ID" value="PSN70618.1"/>
    <property type="molecule type" value="Genomic_DNA"/>
</dbReference>
<feature type="region of interest" description="Disordered" evidence="1">
    <location>
        <begin position="102"/>
        <end position="136"/>
    </location>
</feature>
<evidence type="ECO:0000256" key="1">
    <source>
        <dbReference type="SAM" id="MobiDB-lite"/>
    </source>
</evidence>
<dbReference type="AlphaFoldDB" id="A0A2T2NZU8"/>
<reference evidence="2 3" key="1">
    <citation type="journal article" date="2018" name="Front. Microbiol.">
        <title>Genome-Wide Analysis of Corynespora cassiicola Leaf Fall Disease Putative Effectors.</title>
        <authorList>
            <person name="Lopez D."/>
            <person name="Ribeiro S."/>
            <person name="Label P."/>
            <person name="Fumanal B."/>
            <person name="Venisse J.S."/>
            <person name="Kohler A."/>
            <person name="de Oliveira R.R."/>
            <person name="Labutti K."/>
            <person name="Lipzen A."/>
            <person name="Lail K."/>
            <person name="Bauer D."/>
            <person name="Ohm R.A."/>
            <person name="Barry K.W."/>
            <person name="Spatafora J."/>
            <person name="Grigoriev I.V."/>
            <person name="Martin F.M."/>
            <person name="Pujade-Renaud V."/>
        </authorList>
    </citation>
    <scope>NUCLEOTIDE SEQUENCE [LARGE SCALE GENOMIC DNA]</scope>
    <source>
        <strain evidence="2 3">Philippines</strain>
    </source>
</reference>